<dbReference type="GO" id="GO:0003677">
    <property type="term" value="F:DNA binding"/>
    <property type="evidence" value="ECO:0007669"/>
    <property type="project" value="UniProtKB-UniRule"/>
</dbReference>
<gene>
    <name evidence="6" type="ORF">PP2015_3895</name>
</gene>
<sequence>MRSAEFDKVAVLRAAMQAFLNKGYTKTSMQDLKQATGLHPGSIYCAFENKRGLLLAAISQYNQDRSDEFCAFFINSDSSKQGLEDYLGHIVAECLSCDTSKACLLTKALNELAEQDSEVQTLISQQLEAWQAAITDKFARAQNEGDISDERSAECRGRYFVMGIYGLRTFANTHPEPDTLKKLAKQLFKDVCA</sequence>
<dbReference type="Gene3D" id="1.10.10.60">
    <property type="entry name" value="Homeodomain-like"/>
    <property type="match status" value="1"/>
</dbReference>
<feature type="domain" description="HTH tetR-type" evidence="5">
    <location>
        <begin position="5"/>
        <end position="65"/>
    </location>
</feature>
<dbReference type="AlphaFoldDB" id="A0A0S2K7J5"/>
<dbReference type="SUPFAM" id="SSF48498">
    <property type="entry name" value="Tetracyclin repressor-like, C-terminal domain"/>
    <property type="match status" value="1"/>
</dbReference>
<dbReference type="PANTHER" id="PTHR47506">
    <property type="entry name" value="TRANSCRIPTIONAL REGULATORY PROTEIN"/>
    <property type="match status" value="1"/>
</dbReference>
<dbReference type="InterPro" id="IPR036271">
    <property type="entry name" value="Tet_transcr_reg_TetR-rel_C_sf"/>
</dbReference>
<dbReference type="Proteomes" id="UP000061457">
    <property type="component" value="Chromosome II"/>
</dbReference>
<dbReference type="PANTHER" id="PTHR47506:SF8">
    <property type="entry name" value="REPRESSOR OF PUTATIVE XENOBIOTIC REDUCTASE TETR FAMILY-RELATED"/>
    <property type="match status" value="1"/>
</dbReference>
<evidence type="ECO:0000259" key="5">
    <source>
        <dbReference type="PROSITE" id="PS50977"/>
    </source>
</evidence>
<name>A0A0S2K7J5_9GAMM</name>
<feature type="DNA-binding region" description="H-T-H motif" evidence="4">
    <location>
        <begin position="28"/>
        <end position="47"/>
    </location>
</feature>
<evidence type="ECO:0000313" key="6">
    <source>
        <dbReference type="EMBL" id="ALO44364.1"/>
    </source>
</evidence>
<protein>
    <submittedName>
        <fullName evidence="6">Transcriptional regulator, TetR family</fullName>
    </submittedName>
</protein>
<reference evidence="7" key="1">
    <citation type="submission" date="2015-11" db="EMBL/GenBank/DDBJ databases">
        <authorList>
            <person name="Kim K.M."/>
        </authorList>
    </citation>
    <scope>NUCLEOTIDE SEQUENCE [LARGE SCALE GENOMIC DNA]</scope>
    <source>
        <strain evidence="7">KCTC 12086</strain>
    </source>
</reference>
<evidence type="ECO:0000313" key="7">
    <source>
        <dbReference type="Proteomes" id="UP000061457"/>
    </source>
</evidence>
<dbReference type="RefSeq" id="WP_058032224.1">
    <property type="nucleotide sequence ID" value="NZ_CP013188.1"/>
</dbReference>
<dbReference type="PRINTS" id="PR00455">
    <property type="entry name" value="HTHTETR"/>
</dbReference>
<organism evidence="6 7">
    <name type="scientific">Pseudoalteromonas phenolica</name>
    <dbReference type="NCBI Taxonomy" id="161398"/>
    <lineage>
        <taxon>Bacteria</taxon>
        <taxon>Pseudomonadati</taxon>
        <taxon>Pseudomonadota</taxon>
        <taxon>Gammaproteobacteria</taxon>
        <taxon>Alteromonadales</taxon>
        <taxon>Pseudoalteromonadaceae</taxon>
        <taxon>Pseudoalteromonas</taxon>
    </lineage>
</organism>
<dbReference type="KEGG" id="pphe:PP2015_3895"/>
<proteinExistence type="predicted"/>
<keyword evidence="3" id="KW-0804">Transcription</keyword>
<evidence type="ECO:0000256" key="4">
    <source>
        <dbReference type="PROSITE-ProRule" id="PRU00335"/>
    </source>
</evidence>
<dbReference type="PROSITE" id="PS01081">
    <property type="entry name" value="HTH_TETR_1"/>
    <property type="match status" value="1"/>
</dbReference>
<evidence type="ECO:0000256" key="1">
    <source>
        <dbReference type="ARBA" id="ARBA00023015"/>
    </source>
</evidence>
<evidence type="ECO:0000256" key="3">
    <source>
        <dbReference type="ARBA" id="ARBA00023163"/>
    </source>
</evidence>
<dbReference type="Gene3D" id="1.10.357.10">
    <property type="entry name" value="Tetracycline Repressor, domain 2"/>
    <property type="match status" value="1"/>
</dbReference>
<dbReference type="SUPFAM" id="SSF46689">
    <property type="entry name" value="Homeodomain-like"/>
    <property type="match status" value="1"/>
</dbReference>
<evidence type="ECO:0000256" key="2">
    <source>
        <dbReference type="ARBA" id="ARBA00023125"/>
    </source>
</evidence>
<dbReference type="OrthoDB" id="9773910at2"/>
<dbReference type="PROSITE" id="PS50977">
    <property type="entry name" value="HTH_TETR_2"/>
    <property type="match status" value="1"/>
</dbReference>
<dbReference type="PATRIC" id="fig|161398.10.peg.3987"/>
<keyword evidence="2 4" id="KW-0238">DNA-binding</keyword>
<keyword evidence="1" id="KW-0805">Transcription regulation</keyword>
<dbReference type="EMBL" id="CP013188">
    <property type="protein sequence ID" value="ALO44364.1"/>
    <property type="molecule type" value="Genomic_DNA"/>
</dbReference>
<dbReference type="InterPro" id="IPR023772">
    <property type="entry name" value="DNA-bd_HTH_TetR-type_CS"/>
</dbReference>
<dbReference type="InterPro" id="IPR001647">
    <property type="entry name" value="HTH_TetR"/>
</dbReference>
<dbReference type="STRING" id="161398.PP2015_3895"/>
<keyword evidence="7" id="KW-1185">Reference proteome</keyword>
<accession>A0A0S2K7J5</accession>
<dbReference type="InterPro" id="IPR009057">
    <property type="entry name" value="Homeodomain-like_sf"/>
</dbReference>
<dbReference type="Pfam" id="PF00440">
    <property type="entry name" value="TetR_N"/>
    <property type="match status" value="1"/>
</dbReference>